<dbReference type="EMBL" id="MFJR01000015">
    <property type="protein sequence ID" value="OGG25704.1"/>
    <property type="molecule type" value="Genomic_DNA"/>
</dbReference>
<reference evidence="1 2" key="1">
    <citation type="journal article" date="2016" name="Nat. Commun.">
        <title>Thousands of microbial genomes shed light on interconnected biogeochemical processes in an aquifer system.</title>
        <authorList>
            <person name="Anantharaman K."/>
            <person name="Brown C.T."/>
            <person name="Hug L.A."/>
            <person name="Sharon I."/>
            <person name="Castelle C.J."/>
            <person name="Probst A.J."/>
            <person name="Thomas B.C."/>
            <person name="Singh A."/>
            <person name="Wilkins M.J."/>
            <person name="Karaoz U."/>
            <person name="Brodie E.L."/>
            <person name="Williams K.H."/>
            <person name="Hubbard S.S."/>
            <person name="Banfield J.F."/>
        </authorList>
    </citation>
    <scope>NUCLEOTIDE SEQUENCE [LARGE SCALE GENOMIC DNA]</scope>
</reference>
<sequence length="127" mass="13954">MSKRTQKVALALVIISLLTIGAVLSSGLLKNQKTTQNQTEGKGLNVLGEVAQSQIIPSLSSNMNKLVENTLQNTKELVSEKTVEVKTNIMQTLEKEVNNFTQSQVESIKMQICREWGVVQITPSKSP</sequence>
<comment type="caution">
    <text evidence="1">The sequence shown here is derived from an EMBL/GenBank/DDBJ whole genome shotgun (WGS) entry which is preliminary data.</text>
</comment>
<gene>
    <name evidence="1" type="ORF">A2960_05110</name>
</gene>
<protein>
    <submittedName>
        <fullName evidence="1">Uncharacterized protein</fullName>
    </submittedName>
</protein>
<dbReference type="Proteomes" id="UP000176609">
    <property type="component" value="Unassembled WGS sequence"/>
</dbReference>
<evidence type="ECO:0000313" key="2">
    <source>
        <dbReference type="Proteomes" id="UP000176609"/>
    </source>
</evidence>
<organism evidence="1 2">
    <name type="scientific">Candidatus Gottesmanbacteria bacterium RIFCSPLOWO2_01_FULL_39_12b</name>
    <dbReference type="NCBI Taxonomy" id="1798388"/>
    <lineage>
        <taxon>Bacteria</taxon>
        <taxon>Candidatus Gottesmaniibacteriota</taxon>
    </lineage>
</organism>
<proteinExistence type="predicted"/>
<dbReference type="AlphaFoldDB" id="A0A1F6ALZ8"/>
<evidence type="ECO:0000313" key="1">
    <source>
        <dbReference type="EMBL" id="OGG25704.1"/>
    </source>
</evidence>
<name>A0A1F6ALZ8_9BACT</name>
<accession>A0A1F6ALZ8</accession>